<evidence type="ECO:0000313" key="3">
    <source>
        <dbReference type="Proteomes" id="UP000471633"/>
    </source>
</evidence>
<feature type="compositionally biased region" description="Polar residues" evidence="1">
    <location>
        <begin position="120"/>
        <end position="152"/>
    </location>
</feature>
<dbReference type="CTD" id="75577719"/>
<name>A0A922INE3_SCHHA</name>
<proteinExistence type="predicted"/>
<feature type="compositionally biased region" description="Low complexity" evidence="1">
    <location>
        <begin position="107"/>
        <end position="119"/>
    </location>
</feature>
<dbReference type="Proteomes" id="UP000471633">
    <property type="component" value="Unassembled WGS sequence"/>
</dbReference>
<dbReference type="EMBL" id="AMPZ03000005">
    <property type="protein sequence ID" value="KAH9583550.1"/>
    <property type="molecule type" value="Genomic_DNA"/>
</dbReference>
<dbReference type="OrthoDB" id="6244368at2759"/>
<feature type="compositionally biased region" description="Low complexity" evidence="1">
    <location>
        <begin position="153"/>
        <end position="177"/>
    </location>
</feature>
<feature type="compositionally biased region" description="Polar residues" evidence="1">
    <location>
        <begin position="1"/>
        <end position="31"/>
    </location>
</feature>
<gene>
    <name evidence="2" type="ORF">MS3_00007913</name>
</gene>
<dbReference type="RefSeq" id="XP_051066824.1">
    <property type="nucleotide sequence ID" value="XM_051216253.1"/>
</dbReference>
<sequence>MINTARKSACASRQPSTPTLTPSKETTVTRYTTEESSELTELILRYRGVWKDKSRPSTLLQKQLWMQFAHYLHSKGWPRRNWTHLRRKGLHMLKKLNNTTINQWEVSKSNPNSPENPSNHTSLSSSNENRHVNVNGQSDSVTENQSSVHQINLPTLTPSPVVTTTSKHPTSTLSPPTNHVQPNPPHTTGPKILNAFSTAHMSQQLVIPHDAGVLQPTTTTINNNNNNTVGEVTINPNRVALLTPLQCVSFGVAKTHTTDVSPIQEVNISNSPSNQTSRIPLTATIDLSTWSEDEESCSELSGTRNQANTNDVNDFDENAKDCITSECERTPLSEMLIHKQMKCLDLKIEILQMKKQYWSEKLNSSSKS</sequence>
<reference evidence="2" key="4">
    <citation type="journal article" date="2022" name="PLoS Pathog.">
        <title>Chromosome-level genome of Schistosoma haematobium underpins genome-wide explorations of molecular variation.</title>
        <authorList>
            <person name="Stroehlein A.J."/>
            <person name="Korhonen P.K."/>
            <person name="Lee V.V."/>
            <person name="Ralph S.A."/>
            <person name="Mentink-Kane M."/>
            <person name="You H."/>
            <person name="McManus D.P."/>
            <person name="Tchuente L.T."/>
            <person name="Stothard J.R."/>
            <person name="Kaur P."/>
            <person name="Dudchenko O."/>
            <person name="Aiden E.L."/>
            <person name="Yang B."/>
            <person name="Yang H."/>
            <person name="Emery A.M."/>
            <person name="Webster B.L."/>
            <person name="Brindley P.J."/>
            <person name="Rollinson D."/>
            <person name="Chang B.C.H."/>
            <person name="Gasser R.B."/>
            <person name="Young N.D."/>
        </authorList>
    </citation>
    <scope>NUCLEOTIDE SEQUENCE</scope>
</reference>
<organism evidence="2 3">
    <name type="scientific">Schistosoma haematobium</name>
    <name type="common">Blood fluke</name>
    <dbReference type="NCBI Taxonomy" id="6185"/>
    <lineage>
        <taxon>Eukaryota</taxon>
        <taxon>Metazoa</taxon>
        <taxon>Spiralia</taxon>
        <taxon>Lophotrochozoa</taxon>
        <taxon>Platyhelminthes</taxon>
        <taxon>Trematoda</taxon>
        <taxon>Digenea</taxon>
        <taxon>Strigeidida</taxon>
        <taxon>Schistosomatoidea</taxon>
        <taxon>Schistosomatidae</taxon>
        <taxon>Schistosoma</taxon>
    </lineage>
</organism>
<comment type="caution">
    <text evidence="2">The sequence shown here is derived from an EMBL/GenBank/DDBJ whole genome shotgun (WGS) entry which is preliminary data.</text>
</comment>
<reference evidence="2" key="2">
    <citation type="journal article" date="2019" name="Gigascience">
        <title>High-quality Schistosoma haematobium genome achieved by single-molecule and long-range sequencing.</title>
        <authorList>
            <person name="Stroehlein A.J."/>
            <person name="Korhonen P.K."/>
            <person name="Chong T.M."/>
            <person name="Lim Y.L."/>
            <person name="Chan K.G."/>
            <person name="Webster B."/>
            <person name="Rollinson D."/>
            <person name="Brindley P.J."/>
            <person name="Gasser R.B."/>
            <person name="Young N.D."/>
        </authorList>
    </citation>
    <scope>NUCLEOTIDE SEQUENCE</scope>
</reference>
<accession>A0A922INE3</accession>
<evidence type="ECO:0000313" key="2">
    <source>
        <dbReference type="EMBL" id="KAH9583550.1"/>
    </source>
</evidence>
<feature type="region of interest" description="Disordered" evidence="1">
    <location>
        <begin position="1"/>
        <end position="32"/>
    </location>
</feature>
<reference evidence="2" key="1">
    <citation type="journal article" date="2012" name="Nat. Genet.">
        <title>Whole-genome sequence of Schistosoma haematobium.</title>
        <authorList>
            <person name="Young N.D."/>
            <person name="Jex A.R."/>
            <person name="Li B."/>
            <person name="Liu S."/>
            <person name="Yang L."/>
            <person name="Xiong Z."/>
            <person name="Li Y."/>
            <person name="Cantacessi C."/>
            <person name="Hall R.S."/>
            <person name="Xu X."/>
            <person name="Chen F."/>
            <person name="Wu X."/>
            <person name="Zerlotini A."/>
            <person name="Oliveira G."/>
            <person name="Hofmann A."/>
            <person name="Zhang G."/>
            <person name="Fang X."/>
            <person name="Kang Y."/>
            <person name="Campbell B.E."/>
            <person name="Loukas A."/>
            <person name="Ranganathan S."/>
            <person name="Rollinson D."/>
            <person name="Rinaldi G."/>
            <person name="Brindley P.J."/>
            <person name="Yang H."/>
            <person name="Wang J."/>
            <person name="Wang J."/>
            <person name="Gasser R.B."/>
        </authorList>
    </citation>
    <scope>NUCLEOTIDE SEQUENCE</scope>
</reference>
<reference evidence="2" key="3">
    <citation type="submission" date="2021-06" db="EMBL/GenBank/DDBJ databases">
        <title>Chromosome-level genome assembly for S. haematobium.</title>
        <authorList>
            <person name="Stroehlein A.J."/>
        </authorList>
    </citation>
    <scope>NUCLEOTIDE SEQUENCE</scope>
</reference>
<dbReference type="KEGG" id="shx:MS3_00007913"/>
<feature type="region of interest" description="Disordered" evidence="1">
    <location>
        <begin position="105"/>
        <end position="184"/>
    </location>
</feature>
<keyword evidence="3" id="KW-1185">Reference proteome</keyword>
<protein>
    <submittedName>
        <fullName evidence="2">Uncharacterized protein</fullName>
    </submittedName>
</protein>
<evidence type="ECO:0000256" key="1">
    <source>
        <dbReference type="SAM" id="MobiDB-lite"/>
    </source>
</evidence>
<dbReference type="AlphaFoldDB" id="A0A922INE3"/>
<dbReference type="GeneID" id="75577719"/>